<feature type="non-terminal residue" evidence="2">
    <location>
        <position position="316"/>
    </location>
</feature>
<evidence type="ECO:0008006" key="3">
    <source>
        <dbReference type="Google" id="ProtNLM"/>
    </source>
</evidence>
<proteinExistence type="predicted"/>
<sequence length="316" mass="34129">MKRTVIIPVLFSILFATTINIPSDYPTIQDGINASVDGDTVLIAQGVYDENLLLIKEIVLSSHAVYDDLESDWQNNENIQGTIISGAHNGSCLIIRDGNIEPTIIGLTFQDGTGTSMQVDNCNLFQQKRSGGAILIYNAYPTINYNRFINNGFDEQGGGDNTGESVSDGGAVSHYSSEDVQFDEDRGDAVQNTGSSRTIPTTMNIQNNYFENNSSGNGENFYSHGYTGSIDVSGSIFDNIDCGNNSVNEYVLKSIDDEADYVQNEISGVCIESNSFYVSVDGSDNSLGTESEPLKTIGHALTLVRDGETVTTINLA</sequence>
<reference evidence="2" key="1">
    <citation type="submission" date="2018-05" db="EMBL/GenBank/DDBJ databases">
        <authorList>
            <person name="Lanie J.A."/>
            <person name="Ng W.-L."/>
            <person name="Kazmierczak K.M."/>
            <person name="Andrzejewski T.M."/>
            <person name="Davidsen T.M."/>
            <person name="Wayne K.J."/>
            <person name="Tettelin H."/>
            <person name="Glass J.I."/>
            <person name="Rusch D."/>
            <person name="Podicherti R."/>
            <person name="Tsui H.-C.T."/>
            <person name="Winkler M.E."/>
        </authorList>
    </citation>
    <scope>NUCLEOTIDE SEQUENCE</scope>
</reference>
<dbReference type="InterPro" id="IPR012334">
    <property type="entry name" value="Pectin_lyas_fold"/>
</dbReference>
<protein>
    <recommendedName>
        <fullName evidence="3">DUF1565 domain-containing protein</fullName>
    </recommendedName>
</protein>
<dbReference type="InterPro" id="IPR011050">
    <property type="entry name" value="Pectin_lyase_fold/virulence"/>
</dbReference>
<name>A0A382EM39_9ZZZZ</name>
<organism evidence="2">
    <name type="scientific">marine metagenome</name>
    <dbReference type="NCBI Taxonomy" id="408172"/>
    <lineage>
        <taxon>unclassified sequences</taxon>
        <taxon>metagenomes</taxon>
        <taxon>ecological metagenomes</taxon>
    </lineage>
</organism>
<dbReference type="Gene3D" id="2.160.20.10">
    <property type="entry name" value="Single-stranded right-handed beta-helix, Pectin lyase-like"/>
    <property type="match status" value="2"/>
</dbReference>
<evidence type="ECO:0000313" key="2">
    <source>
        <dbReference type="EMBL" id="SVB51798.1"/>
    </source>
</evidence>
<dbReference type="EMBL" id="UINC01045257">
    <property type="protein sequence ID" value="SVB51798.1"/>
    <property type="molecule type" value="Genomic_DNA"/>
</dbReference>
<dbReference type="SUPFAM" id="SSF51126">
    <property type="entry name" value="Pectin lyase-like"/>
    <property type="match status" value="1"/>
</dbReference>
<accession>A0A382EM39</accession>
<feature type="region of interest" description="Disordered" evidence="1">
    <location>
        <begin position="156"/>
        <end position="198"/>
    </location>
</feature>
<evidence type="ECO:0000256" key="1">
    <source>
        <dbReference type="SAM" id="MobiDB-lite"/>
    </source>
</evidence>
<gene>
    <name evidence="2" type="ORF">METZ01_LOCUS204652</name>
</gene>
<dbReference type="AlphaFoldDB" id="A0A382EM39"/>